<dbReference type="Proteomes" id="UP000051950">
    <property type="component" value="Unassembled WGS sequence"/>
</dbReference>
<dbReference type="RefSeq" id="WP_057932306.1">
    <property type="nucleotide sequence ID" value="NZ_LMZQ01000006.1"/>
</dbReference>
<evidence type="ECO:0000313" key="2">
    <source>
        <dbReference type="EMBL" id="KRT15956.1"/>
    </source>
</evidence>
<organism evidence="2 3">
    <name type="scientific">Pedobacter ginsenosidimutans</name>
    <dbReference type="NCBI Taxonomy" id="687842"/>
    <lineage>
        <taxon>Bacteria</taxon>
        <taxon>Pseudomonadati</taxon>
        <taxon>Bacteroidota</taxon>
        <taxon>Sphingobacteriia</taxon>
        <taxon>Sphingobacteriales</taxon>
        <taxon>Sphingobacteriaceae</taxon>
        <taxon>Pedobacter</taxon>
    </lineage>
</organism>
<comment type="caution">
    <text evidence="2">The sequence shown here is derived from an EMBL/GenBank/DDBJ whole genome shotgun (WGS) entry which is preliminary data.</text>
</comment>
<accession>A0A0T5VQX4</accession>
<dbReference type="STRING" id="687842.ASU31_10635"/>
<dbReference type="InterPro" id="IPR014907">
    <property type="entry name" value="BT4734-like_N"/>
</dbReference>
<reference evidence="2 3" key="1">
    <citation type="submission" date="2015-11" db="EMBL/GenBank/DDBJ databases">
        <title>Sequence of Pedobacter ginsenosidimutans.</title>
        <authorList>
            <person name="Carson E."/>
            <person name="Keyser V."/>
            <person name="Newman J."/>
            <person name="Miller J."/>
        </authorList>
    </citation>
    <scope>NUCLEOTIDE SEQUENCE [LARGE SCALE GENOMIC DNA]</scope>
    <source>
        <strain evidence="2 3">KACC 14530</strain>
    </source>
</reference>
<evidence type="ECO:0000313" key="3">
    <source>
        <dbReference type="Proteomes" id="UP000051950"/>
    </source>
</evidence>
<sequence>MQEKFKVGYYIKPFGNSFIEINLERILKNISGENFKTIITTAREIYNSGNSEEYTLYKNKLPAVTFSGTFSPARNASSIVSYSSLIVLDIDKIGERLQKIKHDLFKDMFVVAIWLSPSGDGLKFLISTSCSRDLHKQVYKNAVKYFTTEYGVEIDKSGSDVSRLCFISYDPELLFRTDFLNFDDDTTENSKSQNSDSVASQKIISKSISITKSAIINNEGQKKILKKIYHYLKKRGLSITGTYEEWVRVGFALSNTFSKDIGRRYFLDFCRLDGARHDERSSERLIENCYQHGTSSSSFNTIIYLAQLQGYVINFNKPKHSKLI</sequence>
<name>A0A0T5VQX4_9SPHI</name>
<feature type="domain" description="BT4734-like N-terminal" evidence="1">
    <location>
        <begin position="58"/>
        <end position="175"/>
    </location>
</feature>
<gene>
    <name evidence="2" type="ORF">ASU31_10635</name>
</gene>
<keyword evidence="3" id="KW-1185">Reference proteome</keyword>
<proteinExistence type="predicted"/>
<dbReference type="EMBL" id="LMZQ01000006">
    <property type="protein sequence ID" value="KRT15956.1"/>
    <property type="molecule type" value="Genomic_DNA"/>
</dbReference>
<protein>
    <recommendedName>
        <fullName evidence="1">BT4734-like N-terminal domain-containing protein</fullName>
    </recommendedName>
</protein>
<evidence type="ECO:0000259" key="1">
    <source>
        <dbReference type="Pfam" id="PF08800"/>
    </source>
</evidence>
<dbReference type="AlphaFoldDB" id="A0A0T5VQX4"/>
<dbReference type="OrthoDB" id="9801888at2"/>
<dbReference type="Pfam" id="PF08800">
    <property type="entry name" value="BT4734-like_N"/>
    <property type="match status" value="1"/>
</dbReference>
<dbReference type="GO" id="GO:0016817">
    <property type="term" value="F:hydrolase activity, acting on acid anhydrides"/>
    <property type="evidence" value="ECO:0007669"/>
    <property type="project" value="InterPro"/>
</dbReference>